<evidence type="ECO:0000313" key="1">
    <source>
        <dbReference type="EMBL" id="KKM70813.1"/>
    </source>
</evidence>
<protein>
    <submittedName>
        <fullName evidence="1">Uncharacterized protein</fullName>
    </submittedName>
</protein>
<accession>A0A0F9JMG0</accession>
<sequence length="81" mass="9710">MKAVDKANIAKTVGNYLMAQMIGRTFTTNVDRFRTREEAEKMHLKLRHSLPRHEFSRIEKTSSLYTAHGYPWQVRTMRKRW</sequence>
<dbReference type="EMBL" id="LAZR01009747">
    <property type="protein sequence ID" value="KKM70813.1"/>
    <property type="molecule type" value="Genomic_DNA"/>
</dbReference>
<gene>
    <name evidence="1" type="ORF">LCGC14_1437080</name>
</gene>
<reference evidence="1" key="1">
    <citation type="journal article" date="2015" name="Nature">
        <title>Complex archaea that bridge the gap between prokaryotes and eukaryotes.</title>
        <authorList>
            <person name="Spang A."/>
            <person name="Saw J.H."/>
            <person name="Jorgensen S.L."/>
            <person name="Zaremba-Niedzwiedzka K."/>
            <person name="Martijn J."/>
            <person name="Lind A.E."/>
            <person name="van Eijk R."/>
            <person name="Schleper C."/>
            <person name="Guy L."/>
            <person name="Ettema T.J."/>
        </authorList>
    </citation>
    <scope>NUCLEOTIDE SEQUENCE</scope>
</reference>
<comment type="caution">
    <text evidence="1">The sequence shown here is derived from an EMBL/GenBank/DDBJ whole genome shotgun (WGS) entry which is preliminary data.</text>
</comment>
<proteinExistence type="predicted"/>
<name>A0A0F9JMG0_9ZZZZ</name>
<organism evidence="1">
    <name type="scientific">marine sediment metagenome</name>
    <dbReference type="NCBI Taxonomy" id="412755"/>
    <lineage>
        <taxon>unclassified sequences</taxon>
        <taxon>metagenomes</taxon>
        <taxon>ecological metagenomes</taxon>
    </lineage>
</organism>
<dbReference type="AlphaFoldDB" id="A0A0F9JMG0"/>